<dbReference type="Gene3D" id="1.20.1260.10">
    <property type="match status" value="1"/>
</dbReference>
<dbReference type="CDD" id="cd00657">
    <property type="entry name" value="Ferritin_like"/>
    <property type="match status" value="1"/>
</dbReference>
<reference evidence="1 2" key="1">
    <citation type="submission" date="2017-01" db="EMBL/GenBank/DDBJ databases">
        <authorList>
            <person name="Mah S.A."/>
            <person name="Swanson W.J."/>
            <person name="Moy G.W."/>
            <person name="Vacquier V.D."/>
        </authorList>
    </citation>
    <scope>NUCLEOTIDE SEQUENCE [LARGE SCALE GENOMIC DNA]</scope>
    <source>
        <strain evidence="1 2">DSM 22694</strain>
    </source>
</reference>
<dbReference type="KEGG" id="rsb:RS694_14750"/>
<dbReference type="AlphaFoldDB" id="A0A1P8KCK6"/>
<dbReference type="RefSeq" id="WP_029709137.1">
    <property type="nucleotide sequence ID" value="NZ_CP019239.1"/>
</dbReference>
<dbReference type="InterPro" id="IPR006311">
    <property type="entry name" value="TAT_signal"/>
</dbReference>
<dbReference type="Proteomes" id="UP000186110">
    <property type="component" value="Chromosome"/>
</dbReference>
<dbReference type="InterPro" id="IPR009078">
    <property type="entry name" value="Ferritin-like_SF"/>
</dbReference>
<name>A0A1P8KCK6_9BURK</name>
<accession>A0A1P8KCK6</accession>
<gene>
    <name evidence="1" type="ORF">RS694_14750</name>
</gene>
<dbReference type="eggNOG" id="COG1633">
    <property type="taxonomic scope" value="Bacteria"/>
</dbReference>
<dbReference type="SUPFAM" id="SSF47240">
    <property type="entry name" value="Ferritin-like"/>
    <property type="match status" value="1"/>
</dbReference>
<protein>
    <submittedName>
        <fullName evidence="1">Ferritin</fullName>
    </submittedName>
</protein>
<dbReference type="PROSITE" id="PS51318">
    <property type="entry name" value="TAT"/>
    <property type="match status" value="1"/>
</dbReference>
<evidence type="ECO:0000313" key="1">
    <source>
        <dbReference type="EMBL" id="APW43668.1"/>
    </source>
</evidence>
<dbReference type="Pfam" id="PF13668">
    <property type="entry name" value="Ferritin_2"/>
    <property type="match status" value="1"/>
</dbReference>
<organism evidence="1 2">
    <name type="scientific">Rhodoferax saidenbachensis</name>
    <dbReference type="NCBI Taxonomy" id="1484693"/>
    <lineage>
        <taxon>Bacteria</taxon>
        <taxon>Pseudomonadati</taxon>
        <taxon>Pseudomonadota</taxon>
        <taxon>Betaproteobacteria</taxon>
        <taxon>Burkholderiales</taxon>
        <taxon>Comamonadaceae</taxon>
        <taxon>Rhodoferax</taxon>
    </lineage>
</organism>
<keyword evidence="2" id="KW-1185">Reference proteome</keyword>
<sequence length="198" mass="20483">MTSLIHTLTSGAAAPSRRAFMGRTGTLSAVAVALLAGQDAMAQGMGGDTSKDVGILNVALGLEHEAINAYQLGAGSGLLQKPVLDVAVRFQADHKAHRDALIATIQKLGGTPVMEKKLDDYAKALKADTLRNQGDVLDLAARLELGAINAYLGVIPAFGNKDLAKVAGRLAADETMHYTLLQNALGRPLPAGALSFGA</sequence>
<proteinExistence type="predicted"/>
<dbReference type="EMBL" id="CP019239">
    <property type="protein sequence ID" value="APW43668.1"/>
    <property type="molecule type" value="Genomic_DNA"/>
</dbReference>
<dbReference type="STRING" id="1484693.RS694_14750"/>
<dbReference type="InterPro" id="IPR012347">
    <property type="entry name" value="Ferritin-like"/>
</dbReference>
<evidence type="ECO:0000313" key="2">
    <source>
        <dbReference type="Proteomes" id="UP000186110"/>
    </source>
</evidence>